<dbReference type="Proteomes" id="UP000245207">
    <property type="component" value="Unassembled WGS sequence"/>
</dbReference>
<dbReference type="FunFam" id="3.20.20.70:FF:000162">
    <property type="entry name" value="tRNA-dihydrouridine(16/17) synthase [NAD(P)(+)]-like"/>
    <property type="match status" value="2"/>
</dbReference>
<dbReference type="EMBL" id="PKPP01000459">
    <property type="protein sequence ID" value="PWA92499.1"/>
    <property type="molecule type" value="Genomic_DNA"/>
</dbReference>
<sequence>MTSSTTNGLSTFPIRNNNTPTLTTNVYIRRHHKNKTTIAAHPVVEEKHVESSENRAWAHWRKLKQPKLIVAPMYDGSELPFRMLCRKYGAQAAYTPMLHSRTFTESNKFRKREFSTCEEDRPLFVQFCGNDPDILLEAAYHVESYCDYVDINLGVSSVVRSPMTSSTTNGLSTFPIRNNNTPTLTTNVYIRRHHKNKTTIAAHPVVEEKHVESSENRAWAHWRKLKQPKLIVAPMYDGSELPFRMLCRKYGAQAAYTPMLHSRTFTESNKFRKREFSTCEEDRPLFVQFCGNDPDILLEAAYHVESYCDYVDINLGCPQRIARTGNYGAFLMDDLPLVKSLVEKLATNLTVPVSCKIRTFPKLKDTLNYVKLLEDAGCSLIAVHGRTRDERTHERANWEAIKSVKDAVNIPVLANGNIRHMDDVQSCLATTGVEGVMSAESLLDNPALFAGFRGGEWVLDGDDGFEDGNLDRASLVVEYLKLCEKYPVRWKIIVSHVYGMLEKWLLIPYVFIKLYCTSFLPPKLIHCGDEQQHSMKLKTTINNHLRIFTSNHHSITQLMTISSLTSDDNLCSEPTSPPDPLPSLNPSPSFLSTENGYLTRVEKAWTYWKALGEPKLIVAPMVDNSELPFRMLCRKYGATAAYTPMLHSRIFSENQKYRSQEFTTCKEDRPLFVQFCANDPDTLLEAARRVEAYCDYVDINLGCPQRIARRGNYGAFLMDKLPVIKSLVEKLAYNLSVPVSCKIRIFPDLQDTLNYAKMLEDAGCSLLAVHGRTRDEKDGKKIRANWDAIQAVKNALKIPVLANGNIRHMDDVQNCLEQTGVDGVLSAESLLENPALFAGFRSDIQSGNIDQGDLVVEYLKLCEKYPVPWRMIRSHVHKMLGEWFRVHPHIREDLNKQSKLSFEFMYDMVDRLRDIRVTTPLYEGSSLETVPASKDEEQVFEFELRMVLLNYLLQLKVIYIQHLSIPDTSITIVVFDVKNETDYFQIDLNKRL</sequence>
<dbReference type="STRING" id="35608.A0A2U1Q3B9"/>
<proteinExistence type="predicted"/>
<keyword evidence="4" id="KW-0819">tRNA processing</keyword>
<dbReference type="InterPro" id="IPR013785">
    <property type="entry name" value="Aldolase_TIM"/>
</dbReference>
<keyword evidence="8" id="KW-1185">Reference proteome</keyword>
<evidence type="ECO:0000256" key="1">
    <source>
        <dbReference type="ARBA" id="ARBA00001917"/>
    </source>
</evidence>
<reference evidence="7 8" key="1">
    <citation type="journal article" date="2018" name="Mol. Plant">
        <title>The genome of Artemisia annua provides insight into the evolution of Asteraceae family and artemisinin biosynthesis.</title>
        <authorList>
            <person name="Shen Q."/>
            <person name="Zhang L."/>
            <person name="Liao Z."/>
            <person name="Wang S."/>
            <person name="Yan T."/>
            <person name="Shi P."/>
            <person name="Liu M."/>
            <person name="Fu X."/>
            <person name="Pan Q."/>
            <person name="Wang Y."/>
            <person name="Lv Z."/>
            <person name="Lu X."/>
            <person name="Zhang F."/>
            <person name="Jiang W."/>
            <person name="Ma Y."/>
            <person name="Chen M."/>
            <person name="Hao X."/>
            <person name="Li L."/>
            <person name="Tang Y."/>
            <person name="Lv G."/>
            <person name="Zhou Y."/>
            <person name="Sun X."/>
            <person name="Brodelius P.E."/>
            <person name="Rose J.K.C."/>
            <person name="Tang K."/>
        </authorList>
    </citation>
    <scope>NUCLEOTIDE SEQUENCE [LARGE SCALE GENOMIC DNA]</scope>
    <source>
        <strain evidence="8">cv. Huhao1</strain>
        <tissue evidence="7">Leaf</tissue>
    </source>
</reference>
<evidence type="ECO:0000256" key="5">
    <source>
        <dbReference type="ARBA" id="ARBA00023002"/>
    </source>
</evidence>
<dbReference type="AlphaFoldDB" id="A0A2U1Q3B9"/>
<gene>
    <name evidence="7" type="ORF">CTI12_AA075550</name>
</gene>
<evidence type="ECO:0000259" key="6">
    <source>
        <dbReference type="Pfam" id="PF01207"/>
    </source>
</evidence>
<feature type="domain" description="DUS-like FMN-binding" evidence="6">
    <location>
        <begin position="232"/>
        <end position="450"/>
    </location>
</feature>
<dbReference type="GO" id="GO:0050660">
    <property type="term" value="F:flavin adenine dinucleotide binding"/>
    <property type="evidence" value="ECO:0007669"/>
    <property type="project" value="InterPro"/>
</dbReference>
<dbReference type="PANTHER" id="PTHR11082:SF38">
    <property type="entry name" value="TRNA-DIHYDROURIDINE SYNTHASE, ALDOLASE-TYPE TIM BARREL-RELATED"/>
    <property type="match status" value="1"/>
</dbReference>
<accession>A0A2U1Q3B9</accession>
<evidence type="ECO:0000256" key="4">
    <source>
        <dbReference type="ARBA" id="ARBA00022694"/>
    </source>
</evidence>
<keyword evidence="5" id="KW-0560">Oxidoreductase</keyword>
<dbReference type="InterPro" id="IPR018517">
    <property type="entry name" value="tRNA_hU_synthase_CS"/>
</dbReference>
<dbReference type="OrthoDB" id="272303at2759"/>
<evidence type="ECO:0000256" key="3">
    <source>
        <dbReference type="ARBA" id="ARBA00022643"/>
    </source>
</evidence>
<dbReference type="Gene3D" id="3.20.20.70">
    <property type="entry name" value="Aldolase class I"/>
    <property type="match status" value="3"/>
</dbReference>
<feature type="domain" description="DUS-like FMN-binding" evidence="6">
    <location>
        <begin position="70"/>
        <end position="154"/>
    </location>
</feature>
<dbReference type="PROSITE" id="PS01136">
    <property type="entry name" value="UPF0034"/>
    <property type="match status" value="2"/>
</dbReference>
<evidence type="ECO:0000256" key="2">
    <source>
        <dbReference type="ARBA" id="ARBA00022630"/>
    </source>
</evidence>
<dbReference type="InterPro" id="IPR035587">
    <property type="entry name" value="DUS-like_FMN-bd"/>
</dbReference>
<dbReference type="PANTHER" id="PTHR11082">
    <property type="entry name" value="TRNA-DIHYDROURIDINE SYNTHASE"/>
    <property type="match status" value="1"/>
</dbReference>
<keyword evidence="2" id="KW-0285">Flavoprotein</keyword>
<comment type="cofactor">
    <cofactor evidence="1">
        <name>FMN</name>
        <dbReference type="ChEBI" id="CHEBI:58210"/>
    </cofactor>
</comment>
<dbReference type="CDD" id="cd02801">
    <property type="entry name" value="DUS_like_FMN"/>
    <property type="match status" value="2"/>
</dbReference>
<evidence type="ECO:0000313" key="8">
    <source>
        <dbReference type="Proteomes" id="UP000245207"/>
    </source>
</evidence>
<dbReference type="Pfam" id="PF01207">
    <property type="entry name" value="Dus"/>
    <property type="match status" value="3"/>
</dbReference>
<protein>
    <submittedName>
        <fullName evidence="7">Aldolase-type TIM barrel</fullName>
    </submittedName>
</protein>
<keyword evidence="3" id="KW-0288">FMN</keyword>
<feature type="domain" description="DUS-like FMN-binding" evidence="6">
    <location>
        <begin position="618"/>
        <end position="897"/>
    </location>
</feature>
<dbReference type="SUPFAM" id="SSF51395">
    <property type="entry name" value="FMN-linked oxidoreductases"/>
    <property type="match status" value="3"/>
</dbReference>
<dbReference type="GO" id="GO:0017150">
    <property type="term" value="F:tRNA dihydrouridine synthase activity"/>
    <property type="evidence" value="ECO:0007669"/>
    <property type="project" value="InterPro"/>
</dbReference>
<evidence type="ECO:0000313" key="7">
    <source>
        <dbReference type="EMBL" id="PWA92499.1"/>
    </source>
</evidence>
<organism evidence="7 8">
    <name type="scientific">Artemisia annua</name>
    <name type="common">Sweet wormwood</name>
    <dbReference type="NCBI Taxonomy" id="35608"/>
    <lineage>
        <taxon>Eukaryota</taxon>
        <taxon>Viridiplantae</taxon>
        <taxon>Streptophyta</taxon>
        <taxon>Embryophyta</taxon>
        <taxon>Tracheophyta</taxon>
        <taxon>Spermatophyta</taxon>
        <taxon>Magnoliopsida</taxon>
        <taxon>eudicotyledons</taxon>
        <taxon>Gunneridae</taxon>
        <taxon>Pentapetalae</taxon>
        <taxon>asterids</taxon>
        <taxon>campanulids</taxon>
        <taxon>Asterales</taxon>
        <taxon>Asteraceae</taxon>
        <taxon>Asteroideae</taxon>
        <taxon>Anthemideae</taxon>
        <taxon>Artemisiinae</taxon>
        <taxon>Artemisia</taxon>
    </lineage>
</organism>
<name>A0A2U1Q3B9_ARTAN</name>
<comment type="caution">
    <text evidence="7">The sequence shown here is derived from an EMBL/GenBank/DDBJ whole genome shotgun (WGS) entry which is preliminary data.</text>
</comment>